<name>A0A6J5KT48_9CAUD</name>
<organism evidence="1">
    <name type="scientific">uncultured Caudovirales phage</name>
    <dbReference type="NCBI Taxonomy" id="2100421"/>
    <lineage>
        <taxon>Viruses</taxon>
        <taxon>Duplodnaviria</taxon>
        <taxon>Heunggongvirae</taxon>
        <taxon>Uroviricota</taxon>
        <taxon>Caudoviricetes</taxon>
        <taxon>Peduoviridae</taxon>
        <taxon>Maltschvirus</taxon>
        <taxon>Maltschvirus maltsch</taxon>
    </lineage>
</organism>
<dbReference type="EMBL" id="LR796182">
    <property type="protein sequence ID" value="CAB4124462.1"/>
    <property type="molecule type" value="Genomic_DNA"/>
</dbReference>
<sequence>MAIATYSALIQAVNDWVNDGAVEQTVPTLISLAEAKFNRELRVRDMITRSSGQSNDEFVAVPTDFLQDVSLELDMTNLAAQQSLAYIGPQEAKVLKANKITGLVRYYTIIDGAFELLPAPTSDVNVILTYYAKIPVLSTSNTTNWLLLKSPDLYLYSALLEAAPFFKDDARIPVWTAMRQKVMDDMALESERAQRQTIQLTARRRGFF</sequence>
<evidence type="ECO:0008006" key="2">
    <source>
        <dbReference type="Google" id="ProtNLM"/>
    </source>
</evidence>
<dbReference type="InterPro" id="IPR056209">
    <property type="entry name" value="SU10_adaptor"/>
</dbReference>
<evidence type="ECO:0000313" key="1">
    <source>
        <dbReference type="EMBL" id="CAB4124462.1"/>
    </source>
</evidence>
<dbReference type="Pfam" id="PF24175">
    <property type="entry name" value="SU10_adaptor"/>
    <property type="match status" value="1"/>
</dbReference>
<accession>A0A6J5KT48</accession>
<gene>
    <name evidence="1" type="ORF">UFOVP62_3</name>
</gene>
<reference evidence="1" key="1">
    <citation type="submission" date="2020-04" db="EMBL/GenBank/DDBJ databases">
        <authorList>
            <person name="Chiriac C."/>
            <person name="Salcher M."/>
            <person name="Ghai R."/>
            <person name="Kavagutti S V."/>
        </authorList>
    </citation>
    <scope>NUCLEOTIDE SEQUENCE</scope>
</reference>
<proteinExistence type="predicted"/>
<protein>
    <recommendedName>
        <fullName evidence="2">Tail tubular protein A</fullName>
    </recommendedName>
</protein>